<evidence type="ECO:0000256" key="1">
    <source>
        <dbReference type="SAM" id="Phobius"/>
    </source>
</evidence>
<comment type="caution">
    <text evidence="3">The sequence shown here is derived from an EMBL/GenBank/DDBJ whole genome shotgun (WGS) entry which is preliminary data.</text>
</comment>
<dbReference type="RefSeq" id="WP_209591647.1">
    <property type="nucleotide sequence ID" value="NZ_JAGGMV010000007.1"/>
</dbReference>
<dbReference type="SUPFAM" id="SSF54001">
    <property type="entry name" value="Cysteine proteinases"/>
    <property type="match status" value="1"/>
</dbReference>
<dbReference type="SMART" id="SM00460">
    <property type="entry name" value="TGc"/>
    <property type="match status" value="1"/>
</dbReference>
<dbReference type="EMBL" id="JAGGMV010000007">
    <property type="protein sequence ID" value="MBP2202127.1"/>
    <property type="molecule type" value="Genomic_DNA"/>
</dbReference>
<feature type="transmembrane region" description="Helical" evidence="1">
    <location>
        <begin position="12"/>
        <end position="33"/>
    </location>
</feature>
<dbReference type="Gene3D" id="3.10.620.30">
    <property type="match status" value="1"/>
</dbReference>
<keyword evidence="1" id="KW-0812">Transmembrane</keyword>
<organism evidence="3 4">
    <name type="scientific">Methanococcus voltae</name>
    <dbReference type="NCBI Taxonomy" id="2188"/>
    <lineage>
        <taxon>Archaea</taxon>
        <taxon>Methanobacteriati</taxon>
        <taxon>Methanobacteriota</taxon>
        <taxon>Methanomada group</taxon>
        <taxon>Methanococci</taxon>
        <taxon>Methanococcales</taxon>
        <taxon>Methanococcaceae</taxon>
        <taxon>Methanococcus</taxon>
    </lineage>
</organism>
<evidence type="ECO:0000313" key="3">
    <source>
        <dbReference type="EMBL" id="MBP2202127.1"/>
    </source>
</evidence>
<evidence type="ECO:0000259" key="2">
    <source>
        <dbReference type="SMART" id="SM00460"/>
    </source>
</evidence>
<evidence type="ECO:0000313" key="4">
    <source>
        <dbReference type="Proteomes" id="UP000740329"/>
    </source>
</evidence>
<protein>
    <recommendedName>
        <fullName evidence="2">Transglutaminase-like domain-containing protein</fullName>
    </recommendedName>
</protein>
<keyword evidence="1" id="KW-0472">Membrane</keyword>
<dbReference type="InterPro" id="IPR002931">
    <property type="entry name" value="Transglutaminase-like"/>
</dbReference>
<sequence length="322" mass="37561">MALKLNKYQRFVLIVYLSFLTILSFLVISYHGYEYLYEDEIVENAFLEIGESDNPHTTSQNIILWEWRTFISPYSYAKINGSNGKFGLYNINEKYYFYTKGLSVPWIITFKTANCGEYSNIYVYLMNKKGIDARCVGAPGEDHQWAEYYVNGTKYIVDPSAMLFNISDTERFAEDKNWSYVWSYYPDNVSSINDVSDEYINRGAVNITILENGKPIKALVWIKSPYLMKVMPNHYNTPKLIMYNLTDGNGNINYKLGEKEYIIDIIKVNYDLGNNHYLFDTNTYTSKFNVSLNESKEINVDITEEKGELKLINMGYSFYEVK</sequence>
<feature type="domain" description="Transglutaminase-like" evidence="2">
    <location>
        <begin position="107"/>
        <end position="161"/>
    </location>
</feature>
<name>A0A8J7RFA1_METVO</name>
<dbReference type="InterPro" id="IPR038765">
    <property type="entry name" value="Papain-like_cys_pep_sf"/>
</dbReference>
<accession>A0A8J7RFA1</accession>
<dbReference type="Proteomes" id="UP000740329">
    <property type="component" value="Unassembled WGS sequence"/>
</dbReference>
<reference evidence="3" key="1">
    <citation type="submission" date="2021-03" db="EMBL/GenBank/DDBJ databases">
        <title>Genomic Encyclopedia of Type Strains, Phase IV (KMG-V): Genome sequencing to study the core and pangenomes of soil and plant-associated prokaryotes.</title>
        <authorList>
            <person name="Whitman W."/>
        </authorList>
    </citation>
    <scope>NUCLEOTIDE SEQUENCE</scope>
    <source>
        <strain evidence="3">C4</strain>
    </source>
</reference>
<keyword evidence="1" id="KW-1133">Transmembrane helix</keyword>
<proteinExistence type="predicted"/>
<gene>
    <name evidence="3" type="ORF">J3E07_001568</name>
</gene>
<dbReference type="Pfam" id="PF01841">
    <property type="entry name" value="Transglut_core"/>
    <property type="match status" value="1"/>
</dbReference>
<dbReference type="AlphaFoldDB" id="A0A8J7RFA1"/>